<organism evidence="2 3">
    <name type="scientific">Roseibium limicola</name>
    <dbReference type="NCBI Taxonomy" id="2816037"/>
    <lineage>
        <taxon>Bacteria</taxon>
        <taxon>Pseudomonadati</taxon>
        <taxon>Pseudomonadota</taxon>
        <taxon>Alphaproteobacteria</taxon>
        <taxon>Hyphomicrobiales</taxon>
        <taxon>Stappiaceae</taxon>
        <taxon>Roseibium</taxon>
    </lineage>
</organism>
<dbReference type="Gene3D" id="1.20.5.730">
    <property type="entry name" value="Single helix bin"/>
    <property type="match status" value="1"/>
</dbReference>
<dbReference type="PANTHER" id="PTHR36508:SF1">
    <property type="entry name" value="PROTEIN SLYX"/>
    <property type="match status" value="1"/>
</dbReference>
<proteinExistence type="predicted"/>
<evidence type="ECO:0000313" key="2">
    <source>
        <dbReference type="EMBL" id="MBO0345843.1"/>
    </source>
</evidence>
<gene>
    <name evidence="2" type="ORF">J0X15_11485</name>
</gene>
<feature type="coiled-coil region" evidence="1">
    <location>
        <begin position="1"/>
        <end position="42"/>
    </location>
</feature>
<dbReference type="Proteomes" id="UP000664779">
    <property type="component" value="Unassembled WGS sequence"/>
</dbReference>
<dbReference type="Pfam" id="PF04102">
    <property type="entry name" value="SlyX"/>
    <property type="match status" value="1"/>
</dbReference>
<dbReference type="EMBL" id="JAFLNF010000004">
    <property type="protein sequence ID" value="MBO0345843.1"/>
    <property type="molecule type" value="Genomic_DNA"/>
</dbReference>
<keyword evidence="3" id="KW-1185">Reference proteome</keyword>
<dbReference type="PANTHER" id="PTHR36508">
    <property type="entry name" value="PROTEIN SLYX"/>
    <property type="match status" value="1"/>
</dbReference>
<reference evidence="2" key="1">
    <citation type="submission" date="2021-03" db="EMBL/GenBank/DDBJ databases">
        <title>Roseibium sp. CAU 1637 isolated from Incheon.</title>
        <authorList>
            <person name="Kim W."/>
        </authorList>
    </citation>
    <scope>NUCLEOTIDE SEQUENCE</scope>
    <source>
        <strain evidence="2">CAU 1637</strain>
    </source>
</reference>
<comment type="caution">
    <text evidence="2">The sequence shown here is derived from an EMBL/GenBank/DDBJ whole genome shotgun (WGS) entry which is preliminary data.</text>
</comment>
<dbReference type="AlphaFoldDB" id="A0A939EQT9"/>
<evidence type="ECO:0000313" key="3">
    <source>
        <dbReference type="Proteomes" id="UP000664779"/>
    </source>
</evidence>
<sequence length="69" mass="8076">MSDHEERIEKLEIDLAHAVRIIDELNEVVAEQDKQILRLTRKMNLMTDQVEELIDGSMPGHQVEKPPHY</sequence>
<name>A0A939EQT9_9HYPH</name>
<accession>A0A939EQT9</accession>
<keyword evidence="1" id="KW-0175">Coiled coil</keyword>
<dbReference type="InterPro" id="IPR007236">
    <property type="entry name" value="SlyX"/>
</dbReference>
<protein>
    <submittedName>
        <fullName evidence="2">SlyX family protein</fullName>
    </submittedName>
</protein>
<evidence type="ECO:0000256" key="1">
    <source>
        <dbReference type="SAM" id="Coils"/>
    </source>
</evidence>
<dbReference type="RefSeq" id="WP_206940780.1">
    <property type="nucleotide sequence ID" value="NZ_JAFLNF010000004.1"/>
</dbReference>